<feature type="domain" description="HTH tetR-type" evidence="6">
    <location>
        <begin position="8"/>
        <end position="68"/>
    </location>
</feature>
<dbReference type="InterPro" id="IPR036271">
    <property type="entry name" value="Tet_transcr_reg_TetR-rel_C_sf"/>
</dbReference>
<evidence type="ECO:0000313" key="7">
    <source>
        <dbReference type="EMBL" id="MBP2180103.1"/>
    </source>
</evidence>
<protein>
    <submittedName>
        <fullName evidence="7">AcrR family transcriptional regulator</fullName>
    </submittedName>
</protein>
<dbReference type="InterPro" id="IPR050109">
    <property type="entry name" value="HTH-type_TetR-like_transc_reg"/>
</dbReference>
<gene>
    <name evidence="7" type="ORF">JOM49_001629</name>
</gene>
<evidence type="ECO:0000256" key="4">
    <source>
        <dbReference type="PROSITE-ProRule" id="PRU00335"/>
    </source>
</evidence>
<dbReference type="Proteomes" id="UP000741013">
    <property type="component" value="Unassembled WGS sequence"/>
</dbReference>
<proteinExistence type="predicted"/>
<evidence type="ECO:0000256" key="3">
    <source>
        <dbReference type="ARBA" id="ARBA00023163"/>
    </source>
</evidence>
<evidence type="ECO:0000256" key="5">
    <source>
        <dbReference type="SAM" id="MobiDB-lite"/>
    </source>
</evidence>
<evidence type="ECO:0000313" key="8">
    <source>
        <dbReference type="Proteomes" id="UP000741013"/>
    </source>
</evidence>
<dbReference type="Pfam" id="PF21935">
    <property type="entry name" value="TetR_C_45"/>
    <property type="match status" value="1"/>
</dbReference>
<evidence type="ECO:0000259" key="6">
    <source>
        <dbReference type="PROSITE" id="PS50977"/>
    </source>
</evidence>
<dbReference type="RefSeq" id="WP_209663723.1">
    <property type="nucleotide sequence ID" value="NZ_JAGGMS010000001.1"/>
</dbReference>
<accession>A0ABS4PL71</accession>
<dbReference type="InterPro" id="IPR001647">
    <property type="entry name" value="HTH_TetR"/>
</dbReference>
<dbReference type="PRINTS" id="PR00455">
    <property type="entry name" value="HTHTETR"/>
</dbReference>
<dbReference type="PROSITE" id="PS01081">
    <property type="entry name" value="HTH_TETR_1"/>
    <property type="match status" value="1"/>
</dbReference>
<organism evidence="7 8">
    <name type="scientific">Amycolatopsis magusensis</name>
    <dbReference type="NCBI Taxonomy" id="882444"/>
    <lineage>
        <taxon>Bacteria</taxon>
        <taxon>Bacillati</taxon>
        <taxon>Actinomycetota</taxon>
        <taxon>Actinomycetes</taxon>
        <taxon>Pseudonocardiales</taxon>
        <taxon>Pseudonocardiaceae</taxon>
        <taxon>Amycolatopsis</taxon>
    </lineage>
</organism>
<keyword evidence="2 4" id="KW-0238">DNA-binding</keyword>
<dbReference type="Gene3D" id="1.10.357.10">
    <property type="entry name" value="Tetracycline Repressor, domain 2"/>
    <property type="match status" value="1"/>
</dbReference>
<dbReference type="InterPro" id="IPR054126">
    <property type="entry name" value="CprB_TetR_C"/>
</dbReference>
<keyword evidence="8" id="KW-1185">Reference proteome</keyword>
<sequence>MPKQERAELTRTAILDAAAMVFDERGFQGGTLTDIIAGAGVTKGALYFHFSSKEEIAKAIISEQFTIWTPPDDPDLVTLQTAIDLSHGMGLSLQNNPRVRAGIRLVIEQGTFSTPTPDAYKNWIGLVQTCLESAARQGDLRPDLDPNEVATFIIASFTGVQISSEVLTQREDISERLTTMWRLTLPGIVPPRRLHKFHPEGSNFAEPESQPDTEPEPEPANGVSRS</sequence>
<dbReference type="EMBL" id="JAGGMS010000001">
    <property type="protein sequence ID" value="MBP2180103.1"/>
    <property type="molecule type" value="Genomic_DNA"/>
</dbReference>
<dbReference type="InterPro" id="IPR009057">
    <property type="entry name" value="Homeodomain-like_sf"/>
</dbReference>
<dbReference type="SUPFAM" id="SSF46689">
    <property type="entry name" value="Homeodomain-like"/>
    <property type="match status" value="1"/>
</dbReference>
<dbReference type="PROSITE" id="PS50977">
    <property type="entry name" value="HTH_TETR_2"/>
    <property type="match status" value="1"/>
</dbReference>
<dbReference type="NCBIfam" id="NF041196">
    <property type="entry name" value="ScbR_bind_reg"/>
    <property type="match status" value="1"/>
</dbReference>
<dbReference type="PANTHER" id="PTHR30055">
    <property type="entry name" value="HTH-TYPE TRANSCRIPTIONAL REGULATOR RUTR"/>
    <property type="match status" value="1"/>
</dbReference>
<dbReference type="SUPFAM" id="SSF48498">
    <property type="entry name" value="Tetracyclin repressor-like, C-terminal domain"/>
    <property type="match status" value="1"/>
</dbReference>
<keyword evidence="1" id="KW-0805">Transcription regulation</keyword>
<comment type="caution">
    <text evidence="7">The sequence shown here is derived from an EMBL/GenBank/DDBJ whole genome shotgun (WGS) entry which is preliminary data.</text>
</comment>
<keyword evidence="3" id="KW-0804">Transcription</keyword>
<dbReference type="InterPro" id="IPR047923">
    <property type="entry name" value="ArpA-like"/>
</dbReference>
<dbReference type="Pfam" id="PF00440">
    <property type="entry name" value="TetR_N"/>
    <property type="match status" value="1"/>
</dbReference>
<name>A0ABS4PL71_9PSEU</name>
<evidence type="ECO:0000256" key="2">
    <source>
        <dbReference type="ARBA" id="ARBA00023125"/>
    </source>
</evidence>
<reference evidence="7 8" key="1">
    <citation type="submission" date="2021-03" db="EMBL/GenBank/DDBJ databases">
        <title>Sequencing the genomes of 1000 actinobacteria strains.</title>
        <authorList>
            <person name="Klenk H.-P."/>
        </authorList>
    </citation>
    <scope>NUCLEOTIDE SEQUENCE [LARGE SCALE GENOMIC DNA]</scope>
    <source>
        <strain evidence="7 8">DSM 45510</strain>
    </source>
</reference>
<evidence type="ECO:0000256" key="1">
    <source>
        <dbReference type="ARBA" id="ARBA00023015"/>
    </source>
</evidence>
<dbReference type="PANTHER" id="PTHR30055:SF234">
    <property type="entry name" value="HTH-TYPE TRANSCRIPTIONAL REGULATOR BETI"/>
    <property type="match status" value="1"/>
</dbReference>
<dbReference type="InterPro" id="IPR023772">
    <property type="entry name" value="DNA-bd_HTH_TetR-type_CS"/>
</dbReference>
<feature type="DNA-binding region" description="H-T-H motif" evidence="4">
    <location>
        <begin position="31"/>
        <end position="50"/>
    </location>
</feature>
<feature type="region of interest" description="Disordered" evidence="5">
    <location>
        <begin position="192"/>
        <end position="226"/>
    </location>
</feature>